<organism evidence="1 2">
    <name type="scientific">Ephemerocybe angulata</name>
    <dbReference type="NCBI Taxonomy" id="980116"/>
    <lineage>
        <taxon>Eukaryota</taxon>
        <taxon>Fungi</taxon>
        <taxon>Dikarya</taxon>
        <taxon>Basidiomycota</taxon>
        <taxon>Agaricomycotina</taxon>
        <taxon>Agaricomycetes</taxon>
        <taxon>Agaricomycetidae</taxon>
        <taxon>Agaricales</taxon>
        <taxon>Agaricineae</taxon>
        <taxon>Psathyrellaceae</taxon>
        <taxon>Ephemerocybe</taxon>
    </lineage>
</organism>
<accession>A0A8H5BBD5</accession>
<keyword evidence="2" id="KW-1185">Reference proteome</keyword>
<comment type="caution">
    <text evidence="1">The sequence shown here is derived from an EMBL/GenBank/DDBJ whole genome shotgun (WGS) entry which is preliminary data.</text>
</comment>
<dbReference type="OrthoDB" id="3145912at2759"/>
<evidence type="ECO:0000313" key="1">
    <source>
        <dbReference type="EMBL" id="KAF5320224.1"/>
    </source>
</evidence>
<name>A0A8H5BBD5_9AGAR</name>
<dbReference type="EMBL" id="JAACJK010000170">
    <property type="protein sequence ID" value="KAF5320224.1"/>
    <property type="molecule type" value="Genomic_DNA"/>
</dbReference>
<protein>
    <submittedName>
        <fullName evidence="1">Uncharacterized protein</fullName>
    </submittedName>
</protein>
<gene>
    <name evidence="1" type="ORF">D9611_011369</name>
</gene>
<evidence type="ECO:0000313" key="2">
    <source>
        <dbReference type="Proteomes" id="UP000541558"/>
    </source>
</evidence>
<reference evidence="1 2" key="1">
    <citation type="journal article" date="2020" name="ISME J.">
        <title>Uncovering the hidden diversity of litter-decomposition mechanisms in mushroom-forming fungi.</title>
        <authorList>
            <person name="Floudas D."/>
            <person name="Bentzer J."/>
            <person name="Ahren D."/>
            <person name="Johansson T."/>
            <person name="Persson P."/>
            <person name="Tunlid A."/>
        </authorList>
    </citation>
    <scope>NUCLEOTIDE SEQUENCE [LARGE SCALE GENOMIC DNA]</scope>
    <source>
        <strain evidence="1 2">CBS 175.51</strain>
    </source>
</reference>
<dbReference type="Proteomes" id="UP000541558">
    <property type="component" value="Unassembled WGS sequence"/>
</dbReference>
<dbReference type="AlphaFoldDB" id="A0A8H5BBD5"/>
<proteinExistence type="predicted"/>
<sequence>MSDKNSFPFGDLPEDLNRSIFEAAVEDLDATAWACARLCKSVKAWTEPLLYKHIFIDSRIRMARLHRTIRSHPSKEPNFFQRTVKSLTLGSGSRYSSDDVVGILNACAQVERLRIKTLFIPLLECDWTSPRLFNQPAWNSLRPKELEVSDDLFLFFFNRHHFRASGMHANPIFTNVTHLVLDLSTHHRRGWWAWDTLSQFNTLTHLCLCVTKAHSGRIWLLSIVPHFPSALCVCVVYIDHFLGLESLVEQIMIMEDRIVVALDEGQDTCSLNRRTLEKTIWWYKYEMKGKVESDGGFWRRAEAKVAELRGIT</sequence>